<dbReference type="OrthoDB" id="4859at2157"/>
<keyword evidence="2" id="KW-0479">Metal-binding</keyword>
<dbReference type="GO" id="GO:0008199">
    <property type="term" value="F:ferric iron binding"/>
    <property type="evidence" value="ECO:0007669"/>
    <property type="project" value="InterPro"/>
</dbReference>
<dbReference type="Pfam" id="PF00210">
    <property type="entry name" value="Ferritin"/>
    <property type="match status" value="1"/>
</dbReference>
<evidence type="ECO:0000256" key="4">
    <source>
        <dbReference type="ARBA" id="ARBA00023004"/>
    </source>
</evidence>
<name>F6D5R9_METPW</name>
<dbReference type="Gene3D" id="1.20.1260.10">
    <property type="match status" value="1"/>
</dbReference>
<keyword evidence="1" id="KW-0409">Iron storage</keyword>
<dbReference type="PROSITE" id="PS50905">
    <property type="entry name" value="FERRITIN_LIKE"/>
    <property type="match status" value="1"/>
</dbReference>
<dbReference type="InterPro" id="IPR009078">
    <property type="entry name" value="Ferritin-like_SF"/>
</dbReference>
<dbReference type="PANTHER" id="PTHR11431:SF127">
    <property type="entry name" value="BACTERIAL NON-HEME FERRITIN"/>
    <property type="match status" value="1"/>
</dbReference>
<dbReference type="Proteomes" id="UP000009231">
    <property type="component" value="Chromosome"/>
</dbReference>
<dbReference type="CDD" id="cd01055">
    <property type="entry name" value="Nonheme_Ferritin"/>
    <property type="match status" value="1"/>
</dbReference>
<organism evidence="6 7">
    <name type="scientific">Methanobacterium paludis (strain DSM 25820 / JCM 18151 / SWAN1)</name>
    <dbReference type="NCBI Taxonomy" id="868131"/>
    <lineage>
        <taxon>Archaea</taxon>
        <taxon>Methanobacteriati</taxon>
        <taxon>Methanobacteriota</taxon>
        <taxon>Methanomada group</taxon>
        <taxon>Methanobacteria</taxon>
        <taxon>Methanobacteriales</taxon>
        <taxon>Methanobacteriaceae</taxon>
        <taxon>Methanobacterium</taxon>
    </lineage>
</organism>
<reference evidence="6 7" key="1">
    <citation type="journal article" date="2014" name="Int. J. Syst. Evol. Microbiol.">
        <title>Methanobacterium paludis sp. nov. and a novel strain of Methanobacterium lacus isolated from northern peatlands.</title>
        <authorList>
            <person name="Cadillo-Quiroz H."/>
            <person name="Brauer S.L."/>
            <person name="Goodson N."/>
            <person name="Yavitt J.B."/>
            <person name="Zinder S.H."/>
        </authorList>
    </citation>
    <scope>NUCLEOTIDE SEQUENCE [LARGE SCALE GENOMIC DNA]</scope>
    <source>
        <strain evidence="7">DSM 25820 / JCM 18151 / SWAN1</strain>
    </source>
</reference>
<feature type="domain" description="Ferritin-like diiron" evidence="5">
    <location>
        <begin position="1"/>
        <end position="144"/>
    </location>
</feature>
<dbReference type="PANTHER" id="PTHR11431">
    <property type="entry name" value="FERRITIN"/>
    <property type="match status" value="1"/>
</dbReference>
<proteinExistence type="predicted"/>
<dbReference type="FunFam" id="1.20.1260.10:FF:000001">
    <property type="entry name" value="Non-heme ferritin"/>
    <property type="match status" value="1"/>
</dbReference>
<dbReference type="GO" id="GO:0004322">
    <property type="term" value="F:ferroxidase activity"/>
    <property type="evidence" value="ECO:0007669"/>
    <property type="project" value="UniProtKB-EC"/>
</dbReference>
<gene>
    <name evidence="6" type="ordered locus">MSWAN_1234</name>
</gene>
<evidence type="ECO:0000313" key="7">
    <source>
        <dbReference type="Proteomes" id="UP000009231"/>
    </source>
</evidence>
<dbReference type="eggNOG" id="arCOG01095">
    <property type="taxonomic scope" value="Archaea"/>
</dbReference>
<evidence type="ECO:0000313" key="6">
    <source>
        <dbReference type="EMBL" id="AEG18251.1"/>
    </source>
</evidence>
<keyword evidence="3 6" id="KW-0560">Oxidoreductase</keyword>
<dbReference type="EMBL" id="CP002772">
    <property type="protein sequence ID" value="AEG18251.1"/>
    <property type="molecule type" value="Genomic_DNA"/>
</dbReference>
<dbReference type="KEGG" id="mew:MSWAN_1234"/>
<dbReference type="GO" id="GO:0005829">
    <property type="term" value="C:cytosol"/>
    <property type="evidence" value="ECO:0007669"/>
    <property type="project" value="TreeGrafter"/>
</dbReference>
<sequence>MDEKMQDALNSQLNAELYSAYLYLSMEAYFDSKDLKGFANWMRVQVQEELAHATKFYDYIAQRGGKVTLTQINAPPHDWDSILAVFEHVYEHEKMVTDLINQLVNLAVALSDHATNNFLQWYVAEQVEEEESSSGVLQKIKLMGDAPGGMFMLDSELAKRVFTPPTQTK</sequence>
<keyword evidence="4" id="KW-0408">Iron</keyword>
<dbReference type="RefSeq" id="WP_013825752.1">
    <property type="nucleotide sequence ID" value="NC_015574.1"/>
</dbReference>
<dbReference type="HOGENOM" id="CLU_065681_1_2_2"/>
<dbReference type="InterPro" id="IPR012347">
    <property type="entry name" value="Ferritin-like"/>
</dbReference>
<evidence type="ECO:0000256" key="2">
    <source>
        <dbReference type="ARBA" id="ARBA00022723"/>
    </source>
</evidence>
<dbReference type="InterPro" id="IPR001519">
    <property type="entry name" value="Ferritin"/>
</dbReference>
<dbReference type="SUPFAM" id="SSF47240">
    <property type="entry name" value="Ferritin-like"/>
    <property type="match status" value="1"/>
</dbReference>
<evidence type="ECO:0000256" key="1">
    <source>
        <dbReference type="ARBA" id="ARBA00022434"/>
    </source>
</evidence>
<dbReference type="GeneID" id="10668739"/>
<dbReference type="GO" id="GO:0042802">
    <property type="term" value="F:identical protein binding"/>
    <property type="evidence" value="ECO:0007669"/>
    <property type="project" value="UniProtKB-ARBA"/>
</dbReference>
<evidence type="ECO:0000259" key="5">
    <source>
        <dbReference type="PROSITE" id="PS50905"/>
    </source>
</evidence>
<dbReference type="InterPro" id="IPR008331">
    <property type="entry name" value="Ferritin_DPS_dom"/>
</dbReference>
<protein>
    <submittedName>
        <fullName evidence="6">Ferroxidase</fullName>
        <ecNumber evidence="6">1.16.3.1</ecNumber>
    </submittedName>
</protein>
<dbReference type="GO" id="GO:0006826">
    <property type="term" value="P:iron ion transport"/>
    <property type="evidence" value="ECO:0007669"/>
    <property type="project" value="InterPro"/>
</dbReference>
<dbReference type="STRING" id="868131.MSWAN_1234"/>
<dbReference type="InterPro" id="IPR009040">
    <property type="entry name" value="Ferritin-like_diiron"/>
</dbReference>
<dbReference type="AlphaFoldDB" id="F6D5R9"/>
<dbReference type="GO" id="GO:0008198">
    <property type="term" value="F:ferrous iron binding"/>
    <property type="evidence" value="ECO:0007669"/>
    <property type="project" value="TreeGrafter"/>
</dbReference>
<dbReference type="InterPro" id="IPR041719">
    <property type="entry name" value="Ferritin_prok"/>
</dbReference>
<dbReference type="EC" id="1.16.3.1" evidence="6"/>
<accession>F6D5R9</accession>
<dbReference type="GO" id="GO:0006879">
    <property type="term" value="P:intracellular iron ion homeostasis"/>
    <property type="evidence" value="ECO:0007669"/>
    <property type="project" value="UniProtKB-KW"/>
</dbReference>
<keyword evidence="7" id="KW-1185">Reference proteome</keyword>
<evidence type="ECO:0000256" key="3">
    <source>
        <dbReference type="ARBA" id="ARBA00023002"/>
    </source>
</evidence>